<dbReference type="Gene3D" id="2.30.40.10">
    <property type="entry name" value="Urease, subunit C, domain 1"/>
    <property type="match status" value="1"/>
</dbReference>
<dbReference type="RefSeq" id="WP_117894873.1">
    <property type="nucleotide sequence ID" value="NZ_CABJCV010000009.1"/>
</dbReference>
<organism evidence="2 3">
    <name type="scientific">Holdemania filiformis</name>
    <dbReference type="NCBI Taxonomy" id="61171"/>
    <lineage>
        <taxon>Bacteria</taxon>
        <taxon>Bacillati</taxon>
        <taxon>Bacillota</taxon>
        <taxon>Erysipelotrichia</taxon>
        <taxon>Erysipelotrichales</taxon>
        <taxon>Erysipelotrichaceae</taxon>
        <taxon>Holdemania</taxon>
    </lineage>
</organism>
<dbReference type="InterPro" id="IPR032466">
    <property type="entry name" value="Metal_Hydrolase"/>
</dbReference>
<dbReference type="SUPFAM" id="SSF51338">
    <property type="entry name" value="Composite domain of metallo-dependent hydrolases"/>
    <property type="match status" value="1"/>
</dbReference>
<keyword evidence="3" id="KW-1185">Reference proteome</keyword>
<evidence type="ECO:0000259" key="1">
    <source>
        <dbReference type="Pfam" id="PF01979"/>
    </source>
</evidence>
<comment type="caution">
    <text evidence="2">The sequence shown here is derived from an EMBL/GenBank/DDBJ whole genome shotgun (WGS) entry which is preliminary data.</text>
</comment>
<accession>A0A412G104</accession>
<dbReference type="Proteomes" id="UP000284178">
    <property type="component" value="Unassembled WGS sequence"/>
</dbReference>
<evidence type="ECO:0000313" key="2">
    <source>
        <dbReference type="EMBL" id="RGR74104.1"/>
    </source>
</evidence>
<proteinExistence type="predicted"/>
<feature type="domain" description="Amidohydrolase-related" evidence="1">
    <location>
        <begin position="318"/>
        <end position="361"/>
    </location>
</feature>
<dbReference type="AlphaFoldDB" id="A0A412G104"/>
<protein>
    <submittedName>
        <fullName evidence="2">Amidohydrolase</fullName>
    </submittedName>
</protein>
<dbReference type="CDD" id="cd01309">
    <property type="entry name" value="Met_dep_hydrolase_C"/>
    <property type="match status" value="1"/>
</dbReference>
<dbReference type="PANTHER" id="PTHR43135:SF3">
    <property type="entry name" value="ALPHA-D-RIBOSE 1-METHYLPHOSPHONATE 5-TRIPHOSPHATE DIPHOSPHATASE"/>
    <property type="match status" value="1"/>
</dbReference>
<dbReference type="GO" id="GO:0016810">
    <property type="term" value="F:hydrolase activity, acting on carbon-nitrogen (but not peptide) bonds"/>
    <property type="evidence" value="ECO:0007669"/>
    <property type="project" value="InterPro"/>
</dbReference>
<name>A0A412G104_9FIRM</name>
<evidence type="ECO:0000313" key="3">
    <source>
        <dbReference type="Proteomes" id="UP000284178"/>
    </source>
</evidence>
<dbReference type="Pfam" id="PF01979">
    <property type="entry name" value="Amidohydro_1"/>
    <property type="match status" value="1"/>
</dbReference>
<dbReference type="InterPro" id="IPR011059">
    <property type="entry name" value="Metal-dep_hydrolase_composite"/>
</dbReference>
<dbReference type="SUPFAM" id="SSF51556">
    <property type="entry name" value="Metallo-dependent hydrolases"/>
    <property type="match status" value="1"/>
</dbReference>
<keyword evidence="2" id="KW-0378">Hydrolase</keyword>
<dbReference type="EMBL" id="QRUP01000009">
    <property type="protein sequence ID" value="RGR74104.1"/>
    <property type="molecule type" value="Genomic_DNA"/>
</dbReference>
<reference evidence="2 3" key="1">
    <citation type="submission" date="2018-08" db="EMBL/GenBank/DDBJ databases">
        <title>A genome reference for cultivated species of the human gut microbiota.</title>
        <authorList>
            <person name="Zou Y."/>
            <person name="Xue W."/>
            <person name="Luo G."/>
        </authorList>
    </citation>
    <scope>NUCLEOTIDE SEQUENCE [LARGE SCALE GENOMIC DNA]</scope>
    <source>
        <strain evidence="2 3">AF24-29</strain>
    </source>
</reference>
<sequence length="387" mass="41892">MIAITHGKLLTVANGTIEDGTLLIDNGKITAIGKDIAIPQGAEILDASGKWVTPGLIDAHTHISTFNEPHWMPHIGDGNEVTSPVTAQIRGIDALNPFDMAIGAARSAGFTTCYTGPGSANVIGGTGLSFKLKNAATVQEIAIEGSEMMKMALGENPKRCYGSEKKMPMTRMGTGAVLRKALFDAKQYSDALAAGKDVKRDFDLEALVPVVRGEMRCRIHCHRADDIVTAIRIAEEFSLDYTIEHCTEGYKILDFLKAKKAKVVIGPLLMGPQKFEIWGCRQDTPAVFEKAGIEDFCLMADDSSATKWLPVHVGIAMRNGLSFEQALKCVTINPAKLLKLDDRIGSLEVGKDADIAIFNGMPFSNLTLCEQVIIDGKPEFVRQEGDL</sequence>
<dbReference type="GeneID" id="83015438"/>
<gene>
    <name evidence="2" type="ORF">DWY25_08475</name>
</gene>
<dbReference type="InterPro" id="IPR051781">
    <property type="entry name" value="Metallo-dep_Hydrolase"/>
</dbReference>
<dbReference type="Gene3D" id="3.20.20.140">
    <property type="entry name" value="Metal-dependent hydrolases"/>
    <property type="match status" value="1"/>
</dbReference>
<dbReference type="InterPro" id="IPR006680">
    <property type="entry name" value="Amidohydro-rel"/>
</dbReference>
<dbReference type="PANTHER" id="PTHR43135">
    <property type="entry name" value="ALPHA-D-RIBOSE 1-METHYLPHOSPHONATE 5-TRIPHOSPHATE DIPHOSPHATASE"/>
    <property type="match status" value="1"/>
</dbReference>